<dbReference type="EMBL" id="JAHEPS010000007">
    <property type="protein sequence ID" value="MBT1445986.1"/>
    <property type="molecule type" value="Genomic_DNA"/>
</dbReference>
<feature type="compositionally biased region" description="Basic and acidic residues" evidence="10">
    <location>
        <begin position="279"/>
        <end position="294"/>
    </location>
</feature>
<dbReference type="RefSeq" id="WP_214508180.1">
    <property type="nucleotide sequence ID" value="NZ_JAHEPS010000007.1"/>
</dbReference>
<evidence type="ECO:0000256" key="8">
    <source>
        <dbReference type="ARBA" id="ARBA00022777"/>
    </source>
</evidence>
<evidence type="ECO:0000259" key="12">
    <source>
        <dbReference type="PROSITE" id="PS50109"/>
    </source>
</evidence>
<comment type="subcellular location">
    <subcellularLocation>
        <location evidence="2">Cell membrane</location>
        <topology evidence="2">Multi-pass membrane protein</topology>
    </subcellularLocation>
</comment>
<dbReference type="InterPro" id="IPR031930">
    <property type="entry name" value="HK_sensor"/>
</dbReference>
<dbReference type="CDD" id="cd00082">
    <property type="entry name" value="HisKA"/>
    <property type="match status" value="1"/>
</dbReference>
<dbReference type="InterPro" id="IPR004358">
    <property type="entry name" value="Sig_transdc_His_kin-like_C"/>
</dbReference>
<keyword evidence="5" id="KW-0597">Phosphoprotein</keyword>
<dbReference type="SUPFAM" id="SSF47384">
    <property type="entry name" value="Homodimeric domain of signal transducing histidine kinase"/>
    <property type="match status" value="1"/>
</dbReference>
<gene>
    <name evidence="14" type="ORF">KJI95_15935</name>
</gene>
<accession>A0ABS5V6A9</accession>
<dbReference type="Proteomes" id="UP001195903">
    <property type="component" value="Unassembled WGS sequence"/>
</dbReference>
<evidence type="ECO:0000256" key="1">
    <source>
        <dbReference type="ARBA" id="ARBA00000085"/>
    </source>
</evidence>
<evidence type="ECO:0000256" key="6">
    <source>
        <dbReference type="ARBA" id="ARBA00022679"/>
    </source>
</evidence>
<feature type="transmembrane region" description="Helical" evidence="11">
    <location>
        <begin position="12"/>
        <end position="34"/>
    </location>
</feature>
<dbReference type="Gene3D" id="6.10.340.10">
    <property type="match status" value="1"/>
</dbReference>
<dbReference type="PANTHER" id="PTHR44936:SF10">
    <property type="entry name" value="SENSOR PROTEIN RSTB"/>
    <property type="match status" value="1"/>
</dbReference>
<dbReference type="PROSITE" id="PS50109">
    <property type="entry name" value="HIS_KIN"/>
    <property type="match status" value="1"/>
</dbReference>
<dbReference type="SUPFAM" id="SSF158472">
    <property type="entry name" value="HAMP domain-like"/>
    <property type="match status" value="1"/>
</dbReference>
<comment type="caution">
    <text evidence="14">The sequence shown here is derived from an EMBL/GenBank/DDBJ whole genome shotgun (WGS) entry which is preliminary data.</text>
</comment>
<evidence type="ECO:0000256" key="2">
    <source>
        <dbReference type="ARBA" id="ARBA00004651"/>
    </source>
</evidence>
<evidence type="ECO:0000256" key="7">
    <source>
        <dbReference type="ARBA" id="ARBA00022741"/>
    </source>
</evidence>
<keyword evidence="8 14" id="KW-0418">Kinase</keyword>
<dbReference type="PROSITE" id="PS50885">
    <property type="entry name" value="HAMP"/>
    <property type="match status" value="1"/>
</dbReference>
<dbReference type="SMART" id="SM00304">
    <property type="entry name" value="HAMP"/>
    <property type="match status" value="1"/>
</dbReference>
<dbReference type="Pfam" id="PF00512">
    <property type="entry name" value="HisKA"/>
    <property type="match status" value="1"/>
</dbReference>
<dbReference type="SMART" id="SM00388">
    <property type="entry name" value="HisKA"/>
    <property type="match status" value="1"/>
</dbReference>
<evidence type="ECO:0000259" key="13">
    <source>
        <dbReference type="PROSITE" id="PS50885"/>
    </source>
</evidence>
<dbReference type="PANTHER" id="PTHR44936">
    <property type="entry name" value="SENSOR PROTEIN CREC"/>
    <property type="match status" value="1"/>
</dbReference>
<reference evidence="14 15" key="1">
    <citation type="submission" date="2021-05" db="EMBL/GenBank/DDBJ databases">
        <title>Shewanella sp. JM162201.</title>
        <authorList>
            <person name="Xu S."/>
            <person name="Li A."/>
        </authorList>
    </citation>
    <scope>NUCLEOTIDE SEQUENCE [LARGE SCALE GENOMIC DNA]</scope>
    <source>
        <strain evidence="14 15">JM162201</strain>
    </source>
</reference>
<dbReference type="SUPFAM" id="SSF55874">
    <property type="entry name" value="ATPase domain of HSP90 chaperone/DNA topoisomerase II/histidine kinase"/>
    <property type="match status" value="1"/>
</dbReference>
<keyword evidence="6" id="KW-0808">Transferase</keyword>
<dbReference type="Pfam" id="PF16750">
    <property type="entry name" value="HK_sensor"/>
    <property type="match status" value="1"/>
</dbReference>
<dbReference type="CDD" id="cd06225">
    <property type="entry name" value="HAMP"/>
    <property type="match status" value="1"/>
</dbReference>
<dbReference type="InterPro" id="IPR038428">
    <property type="entry name" value="HK_sensor_dom_sf"/>
</dbReference>
<keyword evidence="7" id="KW-0547">Nucleotide-binding</keyword>
<dbReference type="InterPro" id="IPR036890">
    <property type="entry name" value="HATPase_C_sf"/>
</dbReference>
<keyword evidence="9" id="KW-0067">ATP-binding</keyword>
<feature type="domain" description="HAMP" evidence="13">
    <location>
        <begin position="180"/>
        <end position="235"/>
    </location>
</feature>
<dbReference type="InterPro" id="IPR003661">
    <property type="entry name" value="HisK_dim/P_dom"/>
</dbReference>
<dbReference type="InterPro" id="IPR050980">
    <property type="entry name" value="2C_sensor_his_kinase"/>
</dbReference>
<proteinExistence type="predicted"/>
<dbReference type="EC" id="2.7.13.3" evidence="3"/>
<evidence type="ECO:0000256" key="9">
    <source>
        <dbReference type="ARBA" id="ARBA00022840"/>
    </source>
</evidence>
<evidence type="ECO:0000256" key="10">
    <source>
        <dbReference type="SAM" id="MobiDB-lite"/>
    </source>
</evidence>
<evidence type="ECO:0000256" key="5">
    <source>
        <dbReference type="ARBA" id="ARBA00022553"/>
    </source>
</evidence>
<keyword evidence="15" id="KW-1185">Reference proteome</keyword>
<dbReference type="InterPro" id="IPR003594">
    <property type="entry name" value="HATPase_dom"/>
</dbReference>
<protein>
    <recommendedName>
        <fullName evidence="3">histidine kinase</fullName>
        <ecNumber evidence="3">2.7.13.3</ecNumber>
    </recommendedName>
</protein>
<dbReference type="SMART" id="SM00387">
    <property type="entry name" value="HATPase_c"/>
    <property type="match status" value="1"/>
</dbReference>
<dbReference type="InterPro" id="IPR036097">
    <property type="entry name" value="HisK_dim/P_sf"/>
</dbReference>
<keyword evidence="4" id="KW-1003">Cell membrane</keyword>
<evidence type="ECO:0000313" key="14">
    <source>
        <dbReference type="EMBL" id="MBT1445986.1"/>
    </source>
</evidence>
<feature type="domain" description="Histidine kinase" evidence="12">
    <location>
        <begin position="243"/>
        <end position="513"/>
    </location>
</feature>
<evidence type="ECO:0000256" key="3">
    <source>
        <dbReference type="ARBA" id="ARBA00012438"/>
    </source>
</evidence>
<dbReference type="PRINTS" id="PR00344">
    <property type="entry name" value="BCTRLSENSOR"/>
</dbReference>
<evidence type="ECO:0000256" key="4">
    <source>
        <dbReference type="ARBA" id="ARBA00022475"/>
    </source>
</evidence>
<name>A0ABS5V6A9_9GAMM</name>
<keyword evidence="11" id="KW-1133">Transmembrane helix</keyword>
<keyword evidence="11" id="KW-0812">Transmembrane</keyword>
<dbReference type="Pfam" id="PF00672">
    <property type="entry name" value="HAMP"/>
    <property type="match status" value="1"/>
</dbReference>
<sequence>MKLPHHPAFARLQWRLFGYFGCSLLVILLLASLIESLVLQQLLMLPKETRHQLQQLAQQAESLVKAGDKAALARWEAAQPFSLHVIDARLEGVSGRPIHPHFVFKLQFLLGPEQALGDRVQKPLIGLPIYASFDDSGPLLLAVQLNAELHPARDLHYSLWAIRVSVGLVLLWLFSRLLGHYLIRPLSTLQQGTRALAGGNLNCRIGEQFSTAEPEFYQLARDFDDMASVIQRTLETQQRLIRDISHELRTPLARQKLACELLMADLTPEPSNNATNKRMLAETKPSKSKLEESKPGTNTPSHCAPYLRRIFDENQGLSQLIDTLLSYSRLASGYQQPKPSRFDLHTLMQTLLHNGHFEATKGQQIHWLGIKSATLGPVSAPEQAPEPACEPPLMLETDSTLLHRALENLIRNSLKYAAPPTGEPCRIEISAESHDDWLRILVSDNGPGISRDKLETLFHPFTRFDEARHQSQGGYGLGLAIVRECMRVIGGEASATQSPQGGLQVCLMLPRRFKALGA</sequence>
<keyword evidence="11" id="KW-0472">Membrane</keyword>
<dbReference type="GO" id="GO:0016301">
    <property type="term" value="F:kinase activity"/>
    <property type="evidence" value="ECO:0007669"/>
    <property type="project" value="UniProtKB-KW"/>
</dbReference>
<comment type="catalytic activity">
    <reaction evidence="1">
        <text>ATP + protein L-histidine = ADP + protein N-phospho-L-histidine.</text>
        <dbReference type="EC" id="2.7.13.3"/>
    </reaction>
</comment>
<dbReference type="Pfam" id="PF02518">
    <property type="entry name" value="HATPase_c"/>
    <property type="match status" value="1"/>
</dbReference>
<dbReference type="Gene3D" id="1.10.287.130">
    <property type="match status" value="1"/>
</dbReference>
<dbReference type="Gene3D" id="3.30.450.170">
    <property type="entry name" value="Two-component histidine kinase, sensor domain"/>
    <property type="match status" value="1"/>
</dbReference>
<evidence type="ECO:0000313" key="15">
    <source>
        <dbReference type="Proteomes" id="UP001195903"/>
    </source>
</evidence>
<dbReference type="Gene3D" id="3.30.565.10">
    <property type="entry name" value="Histidine kinase-like ATPase, C-terminal domain"/>
    <property type="match status" value="1"/>
</dbReference>
<feature type="region of interest" description="Disordered" evidence="10">
    <location>
        <begin position="268"/>
        <end position="301"/>
    </location>
</feature>
<dbReference type="InterPro" id="IPR005467">
    <property type="entry name" value="His_kinase_dom"/>
</dbReference>
<organism evidence="14 15">
    <name type="scientific">Shewanella jiangmenensis</name>
    <dbReference type="NCBI Taxonomy" id="2837387"/>
    <lineage>
        <taxon>Bacteria</taxon>
        <taxon>Pseudomonadati</taxon>
        <taxon>Pseudomonadota</taxon>
        <taxon>Gammaproteobacteria</taxon>
        <taxon>Alteromonadales</taxon>
        <taxon>Shewanellaceae</taxon>
        <taxon>Shewanella</taxon>
    </lineage>
</organism>
<dbReference type="InterPro" id="IPR003660">
    <property type="entry name" value="HAMP_dom"/>
</dbReference>
<evidence type="ECO:0000256" key="11">
    <source>
        <dbReference type="SAM" id="Phobius"/>
    </source>
</evidence>